<evidence type="ECO:0000313" key="2">
    <source>
        <dbReference type="Proteomes" id="UP001175000"/>
    </source>
</evidence>
<name>A0AA40BZI8_9PEZI</name>
<keyword evidence="2" id="KW-1185">Reference proteome</keyword>
<proteinExistence type="predicted"/>
<accession>A0AA40BZI8</accession>
<organism evidence="1 2">
    <name type="scientific">Immersiella caudata</name>
    <dbReference type="NCBI Taxonomy" id="314043"/>
    <lineage>
        <taxon>Eukaryota</taxon>
        <taxon>Fungi</taxon>
        <taxon>Dikarya</taxon>
        <taxon>Ascomycota</taxon>
        <taxon>Pezizomycotina</taxon>
        <taxon>Sordariomycetes</taxon>
        <taxon>Sordariomycetidae</taxon>
        <taxon>Sordariales</taxon>
        <taxon>Lasiosphaeriaceae</taxon>
        <taxon>Immersiella</taxon>
    </lineage>
</organism>
<protein>
    <submittedName>
        <fullName evidence="1">Uncharacterized protein</fullName>
    </submittedName>
</protein>
<sequence>MPSTMPRNAPQRREIRGVQGQLQASVWEAISLIRSHRLSQLGRRSPPAPPNAVWFGEIVEKRHGVWLKQEALWPALARDKQLGRVCGVLISTGRATAKWSDEFRNSNTEPTAMADCRFHLDRCLAGCQHHVFCFVGSLIFLAYPASSTCRCFGRQLAGSSGFCEGRLYWIDGWIGSGANALARVGCQTTSEACWWRSLSRDPPTRLLSQSGMRSRGIVVTRTRSTSSRWSEAVA</sequence>
<dbReference type="AlphaFoldDB" id="A0AA40BZI8"/>
<dbReference type="EMBL" id="JAULSU010000004">
    <property type="protein sequence ID" value="KAK0619174.1"/>
    <property type="molecule type" value="Genomic_DNA"/>
</dbReference>
<gene>
    <name evidence="1" type="ORF">B0T14DRAFT_201466</name>
</gene>
<reference evidence="1" key="1">
    <citation type="submission" date="2023-06" db="EMBL/GenBank/DDBJ databases">
        <title>Genome-scale phylogeny and comparative genomics of the fungal order Sordariales.</title>
        <authorList>
            <consortium name="Lawrence Berkeley National Laboratory"/>
            <person name="Hensen N."/>
            <person name="Bonometti L."/>
            <person name="Westerberg I."/>
            <person name="Brannstrom I.O."/>
            <person name="Guillou S."/>
            <person name="Cros-Aarteil S."/>
            <person name="Calhoun S."/>
            <person name="Haridas S."/>
            <person name="Kuo A."/>
            <person name="Mondo S."/>
            <person name="Pangilinan J."/>
            <person name="Riley R."/>
            <person name="Labutti K."/>
            <person name="Andreopoulos B."/>
            <person name="Lipzen A."/>
            <person name="Chen C."/>
            <person name="Yanf M."/>
            <person name="Daum C."/>
            <person name="Ng V."/>
            <person name="Clum A."/>
            <person name="Steindorff A."/>
            <person name="Ohm R."/>
            <person name="Martin F."/>
            <person name="Silar P."/>
            <person name="Natvig D."/>
            <person name="Lalanne C."/>
            <person name="Gautier V."/>
            <person name="Ament-Velasquez S.L."/>
            <person name="Kruys A."/>
            <person name="Hutchinson M.I."/>
            <person name="Powell A.J."/>
            <person name="Barry K."/>
            <person name="Miller A.N."/>
            <person name="Grigoriev I.V."/>
            <person name="Debuchy R."/>
            <person name="Gladieux P."/>
            <person name="Thoren M.H."/>
            <person name="Johannesson H."/>
        </authorList>
    </citation>
    <scope>NUCLEOTIDE SEQUENCE</scope>
    <source>
        <strain evidence="1">CBS 606.72</strain>
    </source>
</reference>
<evidence type="ECO:0000313" key="1">
    <source>
        <dbReference type="EMBL" id="KAK0619174.1"/>
    </source>
</evidence>
<dbReference type="Proteomes" id="UP001175000">
    <property type="component" value="Unassembled WGS sequence"/>
</dbReference>
<comment type="caution">
    <text evidence="1">The sequence shown here is derived from an EMBL/GenBank/DDBJ whole genome shotgun (WGS) entry which is preliminary data.</text>
</comment>